<comment type="similarity">
    <text evidence="2">Belongs to the universal ribosomal protein uL3 family.</text>
</comment>
<dbReference type="GO" id="GO:0022625">
    <property type="term" value="C:cytosolic large ribosomal subunit"/>
    <property type="evidence" value="ECO:0007669"/>
    <property type="project" value="TreeGrafter"/>
</dbReference>
<evidence type="ECO:0000256" key="4">
    <source>
        <dbReference type="ARBA" id="ARBA00022884"/>
    </source>
</evidence>
<keyword evidence="6" id="KW-0687">Ribonucleoprotein</keyword>
<keyword evidence="3" id="KW-0699">rRNA-binding</keyword>
<keyword evidence="5 8" id="KW-0689">Ribosomal protein</keyword>
<dbReference type="FunFam" id="2.40.30.10:FF:000065">
    <property type="entry name" value="50S ribosomal protein L3, chloroplastic"/>
    <property type="match status" value="1"/>
</dbReference>
<dbReference type="InterPro" id="IPR019927">
    <property type="entry name" value="Ribosomal_uL3_bac/org-type"/>
</dbReference>
<evidence type="ECO:0000256" key="6">
    <source>
        <dbReference type="ARBA" id="ARBA00023274"/>
    </source>
</evidence>
<dbReference type="GO" id="GO:0006412">
    <property type="term" value="P:translation"/>
    <property type="evidence" value="ECO:0007669"/>
    <property type="project" value="InterPro"/>
</dbReference>
<evidence type="ECO:0000256" key="5">
    <source>
        <dbReference type="ARBA" id="ARBA00022980"/>
    </source>
</evidence>
<dbReference type="GO" id="GO:0009507">
    <property type="term" value="C:chloroplast"/>
    <property type="evidence" value="ECO:0007669"/>
    <property type="project" value="UniProtKB-SubCell"/>
</dbReference>
<name>A0A2Z5ZB32_9STRA</name>
<dbReference type="HAMAP" id="MF_01325_B">
    <property type="entry name" value="Ribosomal_uL3_B"/>
    <property type="match status" value="1"/>
</dbReference>
<dbReference type="InterPro" id="IPR009000">
    <property type="entry name" value="Transl_B-barrel_sf"/>
</dbReference>
<organism evidence="8">
    <name type="scientific">Nitzschia sp. PL1-4</name>
    <dbReference type="NCBI Taxonomy" id="2083272"/>
    <lineage>
        <taxon>Eukaryota</taxon>
        <taxon>Sar</taxon>
        <taxon>Stramenopiles</taxon>
        <taxon>Ochrophyta</taxon>
        <taxon>Bacillariophyta</taxon>
        <taxon>Bacillariophyceae</taxon>
        <taxon>Bacillariophycidae</taxon>
        <taxon>Bacillariales</taxon>
        <taxon>Bacillariaceae</taxon>
        <taxon>Nitzschia</taxon>
    </lineage>
</organism>
<dbReference type="AlphaFoldDB" id="A0A2Z5ZB32"/>
<keyword evidence="4" id="KW-0694">RNA-binding</keyword>
<dbReference type="NCBIfam" id="TIGR03625">
    <property type="entry name" value="L3_bact"/>
    <property type="match status" value="1"/>
</dbReference>
<geneLocation type="plastid" evidence="8"/>
<evidence type="ECO:0000256" key="3">
    <source>
        <dbReference type="ARBA" id="ARBA00022730"/>
    </source>
</evidence>
<dbReference type="Gene3D" id="2.40.30.10">
    <property type="entry name" value="Translation factors"/>
    <property type="match status" value="1"/>
</dbReference>
<proteinExistence type="inferred from homology"/>
<protein>
    <recommendedName>
        <fullName evidence="7">Large ribosomal subunit protein uL3c</fullName>
    </recommendedName>
</protein>
<evidence type="ECO:0000256" key="1">
    <source>
        <dbReference type="ARBA" id="ARBA00004229"/>
    </source>
</evidence>
<dbReference type="InterPro" id="IPR000597">
    <property type="entry name" value="Ribosomal_uL3"/>
</dbReference>
<dbReference type="PANTHER" id="PTHR11229">
    <property type="entry name" value="50S RIBOSOMAL PROTEIN L3"/>
    <property type="match status" value="1"/>
</dbReference>
<sequence>MSIGLLGNKIGMLQIFDKDGSIIPVSLLRVGPCIVTKIDIYNNSVQIGYKPMLDKEITKPILGKFKKLNIKPLKYLKEFKVKNPKDFKIGQIINLEIFSSKEFVTIRGKTIGKGFTGLQKRYNFVRGPKTHGSKNYRKPGSIGMGTTPGRVFSNKKMSGHSGNTIVAIKNLKIVKINLEENILAVKGSIPGKINNLLWIIPSLNR</sequence>
<dbReference type="GO" id="GO:0003735">
    <property type="term" value="F:structural constituent of ribosome"/>
    <property type="evidence" value="ECO:0007669"/>
    <property type="project" value="InterPro"/>
</dbReference>
<dbReference type="EMBL" id="AP018506">
    <property type="protein sequence ID" value="BBC77583.1"/>
    <property type="molecule type" value="Genomic_DNA"/>
</dbReference>
<dbReference type="Gene3D" id="3.30.160.810">
    <property type="match status" value="1"/>
</dbReference>
<evidence type="ECO:0000256" key="7">
    <source>
        <dbReference type="ARBA" id="ARBA00035213"/>
    </source>
</evidence>
<keyword evidence="8" id="KW-0934">Plastid</keyword>
<accession>A0A2Z5ZB32</accession>
<comment type="subcellular location">
    <subcellularLocation>
        <location evidence="1">Plastid</location>
        <location evidence="1">Chloroplast</location>
    </subcellularLocation>
</comment>
<dbReference type="SUPFAM" id="SSF50447">
    <property type="entry name" value="Translation proteins"/>
    <property type="match status" value="1"/>
</dbReference>
<dbReference type="GO" id="GO:0019843">
    <property type="term" value="F:rRNA binding"/>
    <property type="evidence" value="ECO:0007669"/>
    <property type="project" value="UniProtKB-KW"/>
</dbReference>
<evidence type="ECO:0000256" key="2">
    <source>
        <dbReference type="ARBA" id="ARBA00006540"/>
    </source>
</evidence>
<gene>
    <name evidence="8" type="primary">rpl3</name>
</gene>
<dbReference type="PANTHER" id="PTHR11229:SF16">
    <property type="entry name" value="LARGE RIBOSOMAL SUBUNIT PROTEIN UL3C"/>
    <property type="match status" value="1"/>
</dbReference>
<reference evidence="8" key="1">
    <citation type="submission" date="2018-02" db="EMBL/GenBank/DDBJ databases">
        <title>Evolution and diversity of non-photosynthetic diatom plastid genomes.</title>
        <authorList>
            <person name="Kamikawa R."/>
            <person name="Ishii K."/>
        </authorList>
    </citation>
    <scope>NUCLEOTIDE SEQUENCE</scope>
    <source>
        <strain evidence="8">PL1-4</strain>
    </source>
</reference>
<dbReference type="Pfam" id="PF00297">
    <property type="entry name" value="Ribosomal_L3"/>
    <property type="match status" value="1"/>
</dbReference>
<evidence type="ECO:0000313" key="8">
    <source>
        <dbReference type="EMBL" id="BBC77583.1"/>
    </source>
</evidence>